<evidence type="ECO:0000313" key="2">
    <source>
        <dbReference type="Proteomes" id="UP000253201"/>
    </source>
</evidence>
<keyword evidence="2" id="KW-1185">Reference proteome</keyword>
<accession>A0ABX9FZG0</accession>
<dbReference type="GeneID" id="99808691"/>
<sequence>MTMRLISILLLAISIVVLAVLMVMRLPGSDYFSATCRAFMDYHGVAGNDGFNFKGDISFFFNDNKTGRYYISGSMNDNDGEYSISRLVTFKYQYKGGEEYIFSPVSVEKSVHDDISDKIYDRLKRMLPLTQNVSINMSRNENYLLFSNAVSPLFICVSL</sequence>
<reference evidence="1 2" key="1">
    <citation type="submission" date="2018-06" db="EMBL/GenBank/DDBJ databases">
        <title>Genomic Encyclopedia of Type Strains, Phase IV (KMG-IV): sequencing the most valuable type-strain genomes for metagenomic binning, comparative biology and taxonomic classification.</title>
        <authorList>
            <person name="Goeker M."/>
        </authorList>
    </citation>
    <scope>NUCLEOTIDE SEQUENCE [LARGE SCALE GENOMIC DNA]</scope>
    <source>
        <strain evidence="1 2">DSM 27453</strain>
    </source>
</reference>
<dbReference type="RefSeq" id="WP_108475401.1">
    <property type="nucleotide sequence ID" value="NZ_BNAA01000004.1"/>
</dbReference>
<dbReference type="Pfam" id="PF15941">
    <property type="entry name" value="FidL_like"/>
    <property type="match status" value="1"/>
</dbReference>
<protein>
    <submittedName>
        <fullName evidence="1">FidL-like putative membrane protein</fullName>
    </submittedName>
</protein>
<organism evidence="1 2">
    <name type="scientific">Pseudocitrobacter faecalis</name>
    <dbReference type="NCBI Taxonomy" id="1398493"/>
    <lineage>
        <taxon>Bacteria</taxon>
        <taxon>Pseudomonadati</taxon>
        <taxon>Pseudomonadota</taxon>
        <taxon>Gammaproteobacteria</taxon>
        <taxon>Enterobacterales</taxon>
        <taxon>Enterobacteriaceae</taxon>
        <taxon>Pseudocitrobacter</taxon>
    </lineage>
</organism>
<proteinExistence type="predicted"/>
<dbReference type="Proteomes" id="UP000253201">
    <property type="component" value="Unassembled WGS sequence"/>
</dbReference>
<evidence type="ECO:0000313" key="1">
    <source>
        <dbReference type="EMBL" id="RBP10876.1"/>
    </source>
</evidence>
<comment type="caution">
    <text evidence="1">The sequence shown here is derived from an EMBL/GenBank/DDBJ whole genome shotgun (WGS) entry which is preliminary data.</text>
</comment>
<dbReference type="InterPro" id="IPR031854">
    <property type="entry name" value="FidL-like"/>
</dbReference>
<dbReference type="EMBL" id="QNRL01000005">
    <property type="protein sequence ID" value="RBP10876.1"/>
    <property type="molecule type" value="Genomic_DNA"/>
</dbReference>
<gene>
    <name evidence="1" type="ORF">DFQ50_105190</name>
</gene>
<name>A0ABX9FZG0_9ENTR</name>